<dbReference type="EMBL" id="NPEU01000075">
    <property type="protein sequence ID" value="RAI39465.1"/>
    <property type="molecule type" value="Genomic_DNA"/>
</dbReference>
<name>A0A327KQ66_9BRAD</name>
<evidence type="ECO:0000256" key="6">
    <source>
        <dbReference type="SAM" id="Phobius"/>
    </source>
</evidence>
<sequence length="334" mass="36424">MSVLRWWSGLLVAFGLLIVLRFVLPLPFNNEIIIFAIYVMGCNFLLGRVGFISFGQPAYLAAGAYGAAFYLYYFGTNPYVGILVGIVAGLIVAVLVGPLFVRLRSDYFALVNLALAVIIFFMMQKMLASVTFGDNGLELLTRMDSTPVLDITRPADFWIFAFLCCFGIWALYKYLDDSVFGACCLAAKANEDKLRFLGYSNYGIRLMAFVVANTTTAFAGALYAIHQGLVSPEMSSPARAADPVVVTILGGVGTLYGPLVGSIAFVGMKDLISKMVGHWELIVGFLLVFVMLAGERGIWGSLEPLLRRLVLRQRDADTPAETAERPADAGVKAR</sequence>
<feature type="transmembrane region" description="Helical" evidence="6">
    <location>
        <begin position="157"/>
        <end position="175"/>
    </location>
</feature>
<accession>A0A327KQ66</accession>
<dbReference type="GO" id="GO:0015658">
    <property type="term" value="F:branched-chain amino acid transmembrane transporter activity"/>
    <property type="evidence" value="ECO:0007669"/>
    <property type="project" value="InterPro"/>
</dbReference>
<dbReference type="OrthoDB" id="9804361at2"/>
<feature type="transmembrane region" description="Helical" evidence="6">
    <location>
        <begin position="245"/>
        <end position="267"/>
    </location>
</feature>
<evidence type="ECO:0008006" key="9">
    <source>
        <dbReference type="Google" id="ProtNLM"/>
    </source>
</evidence>
<dbReference type="InterPro" id="IPR001851">
    <property type="entry name" value="ABC_transp_permease"/>
</dbReference>
<evidence type="ECO:0000256" key="4">
    <source>
        <dbReference type="ARBA" id="ARBA00022989"/>
    </source>
</evidence>
<evidence type="ECO:0000256" key="5">
    <source>
        <dbReference type="ARBA" id="ARBA00023136"/>
    </source>
</evidence>
<protein>
    <recommendedName>
        <fullName evidence="9">Branched-chain amino acid ABC transporter permease</fullName>
    </recommendedName>
</protein>
<organism evidence="7 8">
    <name type="scientific">Rhodoplanes elegans</name>
    <dbReference type="NCBI Taxonomy" id="29408"/>
    <lineage>
        <taxon>Bacteria</taxon>
        <taxon>Pseudomonadati</taxon>
        <taxon>Pseudomonadota</taxon>
        <taxon>Alphaproteobacteria</taxon>
        <taxon>Hyphomicrobiales</taxon>
        <taxon>Nitrobacteraceae</taxon>
        <taxon>Rhodoplanes</taxon>
    </lineage>
</organism>
<dbReference type="GO" id="GO:0005886">
    <property type="term" value="C:plasma membrane"/>
    <property type="evidence" value="ECO:0007669"/>
    <property type="project" value="UniProtKB-SubCell"/>
</dbReference>
<dbReference type="PANTHER" id="PTHR30482">
    <property type="entry name" value="HIGH-AFFINITY BRANCHED-CHAIN AMINO ACID TRANSPORT SYSTEM PERMEASE"/>
    <property type="match status" value="1"/>
</dbReference>
<dbReference type="AlphaFoldDB" id="A0A327KQ66"/>
<evidence type="ECO:0000256" key="3">
    <source>
        <dbReference type="ARBA" id="ARBA00022692"/>
    </source>
</evidence>
<comment type="caution">
    <text evidence="7">The sequence shown here is derived from an EMBL/GenBank/DDBJ whole genome shotgun (WGS) entry which is preliminary data.</text>
</comment>
<evidence type="ECO:0000313" key="7">
    <source>
        <dbReference type="EMBL" id="RAI39465.1"/>
    </source>
</evidence>
<dbReference type="InterPro" id="IPR043428">
    <property type="entry name" value="LivM-like"/>
</dbReference>
<dbReference type="RefSeq" id="WP_111356826.1">
    <property type="nucleotide sequence ID" value="NZ_NHSK01000028.1"/>
</dbReference>
<feature type="transmembrane region" description="Helical" evidence="6">
    <location>
        <begin position="279"/>
        <end position="299"/>
    </location>
</feature>
<feature type="transmembrane region" description="Helical" evidence="6">
    <location>
        <begin position="7"/>
        <end position="26"/>
    </location>
</feature>
<feature type="transmembrane region" description="Helical" evidence="6">
    <location>
        <begin position="80"/>
        <end position="100"/>
    </location>
</feature>
<reference evidence="7 8" key="1">
    <citation type="submission" date="2017-07" db="EMBL/GenBank/DDBJ databases">
        <title>Draft Genome Sequences of Select Purple Nonsulfur Bacteria.</title>
        <authorList>
            <person name="Lasarre B."/>
            <person name="Mckinlay J.B."/>
        </authorList>
    </citation>
    <scope>NUCLEOTIDE SEQUENCE [LARGE SCALE GENOMIC DNA]</scope>
    <source>
        <strain evidence="7 8">DSM 11907</strain>
    </source>
</reference>
<dbReference type="Pfam" id="PF02653">
    <property type="entry name" value="BPD_transp_2"/>
    <property type="match status" value="1"/>
</dbReference>
<keyword evidence="4 6" id="KW-1133">Transmembrane helix</keyword>
<feature type="transmembrane region" description="Helical" evidence="6">
    <location>
        <begin position="58"/>
        <end position="74"/>
    </location>
</feature>
<keyword evidence="8" id="KW-1185">Reference proteome</keyword>
<keyword evidence="5 6" id="KW-0472">Membrane</keyword>
<proteinExistence type="predicted"/>
<evidence type="ECO:0000256" key="2">
    <source>
        <dbReference type="ARBA" id="ARBA00022475"/>
    </source>
</evidence>
<dbReference type="Proteomes" id="UP000248863">
    <property type="component" value="Unassembled WGS sequence"/>
</dbReference>
<comment type="subcellular location">
    <subcellularLocation>
        <location evidence="1">Cell membrane</location>
        <topology evidence="1">Multi-pass membrane protein</topology>
    </subcellularLocation>
</comment>
<feature type="transmembrane region" description="Helical" evidence="6">
    <location>
        <begin position="107"/>
        <end position="127"/>
    </location>
</feature>
<feature type="transmembrane region" description="Helical" evidence="6">
    <location>
        <begin position="202"/>
        <end position="225"/>
    </location>
</feature>
<keyword evidence="3 6" id="KW-0812">Transmembrane</keyword>
<gene>
    <name evidence="7" type="ORF">CH338_09320</name>
</gene>
<evidence type="ECO:0000313" key="8">
    <source>
        <dbReference type="Proteomes" id="UP000248863"/>
    </source>
</evidence>
<dbReference type="PANTHER" id="PTHR30482:SF17">
    <property type="entry name" value="ABC TRANSPORTER ATP-BINDING PROTEIN"/>
    <property type="match status" value="1"/>
</dbReference>
<evidence type="ECO:0000256" key="1">
    <source>
        <dbReference type="ARBA" id="ARBA00004651"/>
    </source>
</evidence>
<dbReference type="CDD" id="cd06581">
    <property type="entry name" value="TM_PBP1_LivM_like"/>
    <property type="match status" value="1"/>
</dbReference>
<keyword evidence="2" id="KW-1003">Cell membrane</keyword>
<feature type="transmembrane region" description="Helical" evidence="6">
    <location>
        <begin position="32"/>
        <end position="51"/>
    </location>
</feature>